<evidence type="ECO:0000256" key="1">
    <source>
        <dbReference type="SAM" id="MobiDB-lite"/>
    </source>
</evidence>
<dbReference type="InterPro" id="IPR009003">
    <property type="entry name" value="Peptidase_S1_PA"/>
</dbReference>
<keyword evidence="3" id="KW-1185">Reference proteome</keyword>
<feature type="compositionally biased region" description="Basic residues" evidence="1">
    <location>
        <begin position="1"/>
        <end position="18"/>
    </location>
</feature>
<dbReference type="Proteomes" id="UP000006038">
    <property type="component" value="Chromosome 6"/>
</dbReference>
<dbReference type="MEROPS" id="S01.279"/>
<protein>
    <submittedName>
        <fullName evidence="2">Uncharacterized protein</fullName>
    </submittedName>
</protein>
<dbReference type="Gene3D" id="2.40.10.120">
    <property type="match status" value="2"/>
</dbReference>
<feature type="region of interest" description="Disordered" evidence="1">
    <location>
        <begin position="271"/>
        <end position="307"/>
    </location>
</feature>
<dbReference type="AlphaFoldDB" id="J3MFU3"/>
<sequence>MSKRRGGWSKSNKKKKACRNSGNKEESGSLIDYSKGAWSGLSQETISNLSETVVLLASFNGDRMHFAGTGIVVRIKTDLVVKILTSADLIRRSDRDKEIDPYMTIQVLLPNKKLARGWLFHSNLDYNIVVVVIKYFPGFRAACFDHEVWFGSGSKVVAVGRCFNSDKLMALSGVVTDEPTDCPEHLMISTCSITEAMAGGPLIDLHGNVVGMNFFVKESRTPFLPRNKIYQRLVRSCILWVEINNGGDNTSKRSTCEIVYNNFIGSSIGEAEEKNQELSTSSTSDSEGSSDEEGESETQKLPISYPSDSEEWEELLFPELIKPLPDDEFTQLLRKDLKPRNYPMPVKFGGSMQLKNTFEEEFAEDTWCKLSKKVALNTSRSVVSLASFKGEERFFVCTGIFIDFNGSTSRVLTSASLVRISADENKIADNLKIQVYLPNKRLAEGKLQHYNLNYNMAVVSINGFRCLRTAELHNQMQIKPTREVVAIGRIFESGKLMATSGILSDKESNLDCRELMISTCKITKAGIGGPLIDFDGDFVGMNFYGTEETHYLPRLMIQKLLKHFEGTDDDEIAIDGMPKRWPVPAPRWHRHPLRPPMTMMSRNERVWSSRLE</sequence>
<accession>J3MFU3</accession>
<dbReference type="Gramene" id="OB06G28870.1">
    <property type="protein sequence ID" value="OB06G28870.1"/>
    <property type="gene ID" value="OB06G28870"/>
</dbReference>
<evidence type="ECO:0000313" key="3">
    <source>
        <dbReference type="Proteomes" id="UP000006038"/>
    </source>
</evidence>
<reference evidence="2" key="1">
    <citation type="journal article" date="2013" name="Nat. Commun.">
        <title>Whole-genome sequencing of Oryza brachyantha reveals mechanisms underlying Oryza genome evolution.</title>
        <authorList>
            <person name="Chen J."/>
            <person name="Huang Q."/>
            <person name="Gao D."/>
            <person name="Wang J."/>
            <person name="Lang Y."/>
            <person name="Liu T."/>
            <person name="Li B."/>
            <person name="Bai Z."/>
            <person name="Luis Goicoechea J."/>
            <person name="Liang C."/>
            <person name="Chen C."/>
            <person name="Zhang W."/>
            <person name="Sun S."/>
            <person name="Liao Y."/>
            <person name="Zhang X."/>
            <person name="Yang L."/>
            <person name="Song C."/>
            <person name="Wang M."/>
            <person name="Shi J."/>
            <person name="Liu G."/>
            <person name="Liu J."/>
            <person name="Zhou H."/>
            <person name="Zhou W."/>
            <person name="Yu Q."/>
            <person name="An N."/>
            <person name="Chen Y."/>
            <person name="Cai Q."/>
            <person name="Wang B."/>
            <person name="Liu B."/>
            <person name="Min J."/>
            <person name="Huang Y."/>
            <person name="Wu H."/>
            <person name="Li Z."/>
            <person name="Zhang Y."/>
            <person name="Yin Y."/>
            <person name="Song W."/>
            <person name="Jiang J."/>
            <person name="Jackson S.A."/>
            <person name="Wing R.A."/>
            <person name="Wang J."/>
            <person name="Chen M."/>
        </authorList>
    </citation>
    <scope>NUCLEOTIDE SEQUENCE [LARGE SCALE GENOMIC DNA]</scope>
    <source>
        <strain evidence="2">cv. IRGC 101232</strain>
    </source>
</reference>
<dbReference type="Pfam" id="PF13365">
    <property type="entry name" value="Trypsin_2"/>
    <property type="match status" value="2"/>
</dbReference>
<reference evidence="2" key="2">
    <citation type="submission" date="2013-04" db="UniProtKB">
        <authorList>
            <consortium name="EnsemblPlants"/>
        </authorList>
    </citation>
    <scope>IDENTIFICATION</scope>
</reference>
<dbReference type="eggNOG" id="KOG1320">
    <property type="taxonomic scope" value="Eukaryota"/>
</dbReference>
<organism evidence="2">
    <name type="scientific">Oryza brachyantha</name>
    <name type="common">malo sina</name>
    <dbReference type="NCBI Taxonomy" id="4533"/>
    <lineage>
        <taxon>Eukaryota</taxon>
        <taxon>Viridiplantae</taxon>
        <taxon>Streptophyta</taxon>
        <taxon>Embryophyta</taxon>
        <taxon>Tracheophyta</taxon>
        <taxon>Spermatophyta</taxon>
        <taxon>Magnoliopsida</taxon>
        <taxon>Liliopsida</taxon>
        <taxon>Poales</taxon>
        <taxon>Poaceae</taxon>
        <taxon>BOP clade</taxon>
        <taxon>Oryzoideae</taxon>
        <taxon>Oryzeae</taxon>
        <taxon>Oryzinae</taxon>
        <taxon>Oryza</taxon>
    </lineage>
</organism>
<gene>
    <name evidence="2" type="primary">LOC102722405</name>
</gene>
<dbReference type="PANTHER" id="PTHR18868">
    <property type="entry name" value="OS07G0665300 PROTEIN-RELATED"/>
    <property type="match status" value="1"/>
</dbReference>
<dbReference type="OMA" id="GPLIDNF"/>
<name>J3MFU3_ORYBR</name>
<dbReference type="EnsemblPlants" id="OB06G28870.1">
    <property type="protein sequence ID" value="OB06G28870.1"/>
    <property type="gene ID" value="OB06G28870"/>
</dbReference>
<evidence type="ECO:0000313" key="2">
    <source>
        <dbReference type="EnsemblPlants" id="OB06G28870.1"/>
    </source>
</evidence>
<dbReference type="HOGENOM" id="CLU_022970_4_0_1"/>
<feature type="region of interest" description="Disordered" evidence="1">
    <location>
        <begin position="1"/>
        <end position="28"/>
    </location>
</feature>
<proteinExistence type="predicted"/>
<dbReference type="STRING" id="4533.J3MFU3"/>
<dbReference type="PANTHER" id="PTHR18868:SF37">
    <property type="entry name" value="OS07G0665300 PROTEIN"/>
    <property type="match status" value="1"/>
</dbReference>
<dbReference type="SUPFAM" id="SSF50494">
    <property type="entry name" value="Trypsin-like serine proteases"/>
    <property type="match status" value="2"/>
</dbReference>